<dbReference type="AlphaFoldDB" id="A0A1J6QPC9"/>
<evidence type="ECO:0000313" key="2">
    <source>
        <dbReference type="EMBL" id="ELD5187482.1"/>
    </source>
</evidence>
<dbReference type="EMBL" id="ABMIIH010000012">
    <property type="protein sequence ID" value="ELD5187482.1"/>
    <property type="molecule type" value="Genomic_DNA"/>
</dbReference>
<protein>
    <submittedName>
        <fullName evidence="1">Uncharacterized protein</fullName>
    </submittedName>
</protein>
<dbReference type="Proteomes" id="UP000335162">
    <property type="component" value="Unassembled WGS sequence"/>
</dbReference>
<sequence length="82" mass="9626">MEKIIIIAKESDIRVYKNPNIAKKYLKKYFDEFADKAYTDHDYASIDSFVDKLDTTENTIEFLVEDNYDLSPVVFTGKTYLL</sequence>
<reference evidence="1 3" key="1">
    <citation type="submission" date="2018-05" db="EMBL/GenBank/DDBJ databases">
        <authorList>
            <consortium name="NARMS: The National Antimicrobial Resistance Monitoring System"/>
        </authorList>
    </citation>
    <scope>NUCLEOTIDE SEQUENCE [LARGE SCALE GENOMIC DNA]</scope>
    <source>
        <strain evidence="1 3">FSIS1607212</strain>
    </source>
</reference>
<gene>
    <name evidence="1" type="ORF">BFD99_08875</name>
    <name evidence="2" type="ORF">QQI97_001691</name>
</gene>
<reference evidence="2" key="2">
    <citation type="submission" date="2023-06" db="EMBL/GenBank/DDBJ databases">
        <authorList>
            <consortium name="PulseNet: The National Subtyping Network for Foodborne Disease Surveillance"/>
        </authorList>
    </citation>
    <scope>NUCLEOTIDE SEQUENCE</scope>
    <source>
        <strain evidence="2">PNUSAC035917</strain>
    </source>
</reference>
<dbReference type="EMBL" id="AACNRY010000026">
    <property type="protein sequence ID" value="EAL3736078.1"/>
    <property type="molecule type" value="Genomic_DNA"/>
</dbReference>
<evidence type="ECO:0000313" key="3">
    <source>
        <dbReference type="Proteomes" id="UP000335162"/>
    </source>
</evidence>
<evidence type="ECO:0000313" key="1">
    <source>
        <dbReference type="EMBL" id="EAL3736078.1"/>
    </source>
</evidence>
<proteinExistence type="predicted"/>
<organism evidence="1 3">
    <name type="scientific">Campylobacter jejuni</name>
    <dbReference type="NCBI Taxonomy" id="197"/>
    <lineage>
        <taxon>Bacteria</taxon>
        <taxon>Pseudomonadati</taxon>
        <taxon>Campylobacterota</taxon>
        <taxon>Epsilonproteobacteria</taxon>
        <taxon>Campylobacterales</taxon>
        <taxon>Campylobacteraceae</taxon>
        <taxon>Campylobacter</taxon>
    </lineage>
</organism>
<comment type="caution">
    <text evidence="1">The sequence shown here is derived from an EMBL/GenBank/DDBJ whole genome shotgun (WGS) entry which is preliminary data.</text>
</comment>
<dbReference type="RefSeq" id="WP_002897762.1">
    <property type="nucleotide sequence ID" value="NZ_AP028413.1"/>
</dbReference>
<name>A0A1J6QPC9_CAMJU</name>
<accession>A0A1J6QPC9</accession>
<dbReference type="Proteomes" id="UP001183411">
    <property type="component" value="Unassembled WGS sequence"/>
</dbReference>